<evidence type="ECO:0000313" key="1">
    <source>
        <dbReference type="EMBL" id="KAK8985129.1"/>
    </source>
</evidence>
<proteinExistence type="predicted"/>
<reference evidence="1 2" key="1">
    <citation type="journal article" date="2024" name="G3 (Bethesda)">
        <title>Genome assembly of Hibiscus sabdariffa L. provides insights into metabolisms of medicinal natural products.</title>
        <authorList>
            <person name="Kim T."/>
        </authorList>
    </citation>
    <scope>NUCLEOTIDE SEQUENCE [LARGE SCALE GENOMIC DNA]</scope>
    <source>
        <strain evidence="1">TK-2024</strain>
        <tissue evidence="1">Old leaves</tissue>
    </source>
</reference>
<name>A0ABR2P9Y6_9ROSI</name>
<keyword evidence="2" id="KW-1185">Reference proteome</keyword>
<organism evidence="1 2">
    <name type="scientific">Hibiscus sabdariffa</name>
    <name type="common">roselle</name>
    <dbReference type="NCBI Taxonomy" id="183260"/>
    <lineage>
        <taxon>Eukaryota</taxon>
        <taxon>Viridiplantae</taxon>
        <taxon>Streptophyta</taxon>
        <taxon>Embryophyta</taxon>
        <taxon>Tracheophyta</taxon>
        <taxon>Spermatophyta</taxon>
        <taxon>Magnoliopsida</taxon>
        <taxon>eudicotyledons</taxon>
        <taxon>Gunneridae</taxon>
        <taxon>Pentapetalae</taxon>
        <taxon>rosids</taxon>
        <taxon>malvids</taxon>
        <taxon>Malvales</taxon>
        <taxon>Malvaceae</taxon>
        <taxon>Malvoideae</taxon>
        <taxon>Hibiscus</taxon>
    </lineage>
</organism>
<dbReference type="EMBL" id="JBBPBN010000070">
    <property type="protein sequence ID" value="KAK8985129.1"/>
    <property type="molecule type" value="Genomic_DNA"/>
</dbReference>
<evidence type="ECO:0000313" key="2">
    <source>
        <dbReference type="Proteomes" id="UP001396334"/>
    </source>
</evidence>
<protein>
    <submittedName>
        <fullName evidence="1">Uncharacterized protein</fullName>
    </submittedName>
</protein>
<gene>
    <name evidence="1" type="ORF">V6N11_011968</name>
</gene>
<dbReference type="Proteomes" id="UP001396334">
    <property type="component" value="Unassembled WGS sequence"/>
</dbReference>
<sequence>MSEGSPVGAHVIKMMGYIQTLEKLGFALKDELATDVILQSLPDSFKPFVLNFNKNEINKTLPQLLGSYELPKSGHWKRNCPLYLEEVKKSKANGASSSEPLKRRILAKGNVDLQAGNGARVATLAVGTYISLIDLI</sequence>
<accession>A0ABR2P9Y6</accession>
<comment type="caution">
    <text evidence="1">The sequence shown here is derived from an EMBL/GenBank/DDBJ whole genome shotgun (WGS) entry which is preliminary data.</text>
</comment>